<sequence length="286" mass="31690">MGKIAVVTDSSCDLPQDVIEKWQIEVVPLRIHYIDQEYRDGIEITADEVADQLKQEIPKTSMPTPEDIYSTFEKLKNSGVTHIIVITVAAAISGTYNTFRLVANEFELEISMVDSAGVSFLLGFLVLEAARLCSITTNMTEILDKIDKTKKQLKGYFIVDTLDYLRAGGRIGKVASSIGSMLNIKPIISLDSEGKLYPHGIARGKKQAIRKMISPILKQLESTRAHIAILHTKAEEEALALKEKMMQYDTLQNLYIRTVSPALMVHAGPGLLGIVIHPLPQDQENA</sequence>
<dbReference type="RefSeq" id="WP_191138570.1">
    <property type="nucleotide sequence ID" value="NZ_JACXAG020000001.1"/>
</dbReference>
<keyword evidence="1" id="KW-0446">Lipid-binding</keyword>
<dbReference type="InterPro" id="IPR050270">
    <property type="entry name" value="DegV_domain_contain"/>
</dbReference>
<dbReference type="AlphaFoldDB" id="A0A926NE66"/>
<dbReference type="InterPro" id="IPR003797">
    <property type="entry name" value="DegV"/>
</dbReference>
<proteinExistence type="predicted"/>
<dbReference type="Pfam" id="PF02645">
    <property type="entry name" value="DegV"/>
    <property type="match status" value="1"/>
</dbReference>
<dbReference type="EMBL" id="JACXAH010000007">
    <property type="protein sequence ID" value="MBD1371919.1"/>
    <property type="molecule type" value="Genomic_DNA"/>
</dbReference>
<keyword evidence="3" id="KW-1185">Reference proteome</keyword>
<evidence type="ECO:0000313" key="3">
    <source>
        <dbReference type="Proteomes" id="UP000661691"/>
    </source>
</evidence>
<dbReference type="Proteomes" id="UP000661691">
    <property type="component" value="Unassembled WGS sequence"/>
</dbReference>
<dbReference type="PROSITE" id="PS51482">
    <property type="entry name" value="DEGV"/>
    <property type="match status" value="1"/>
</dbReference>
<evidence type="ECO:0000256" key="1">
    <source>
        <dbReference type="ARBA" id="ARBA00023121"/>
    </source>
</evidence>
<dbReference type="InterPro" id="IPR043168">
    <property type="entry name" value="DegV_C"/>
</dbReference>
<dbReference type="PANTHER" id="PTHR33434:SF2">
    <property type="entry name" value="FATTY ACID-BINDING PROTEIN TM_1468"/>
    <property type="match status" value="1"/>
</dbReference>
<name>A0A926NE66_9BACL</name>
<dbReference type="PANTHER" id="PTHR33434">
    <property type="entry name" value="DEGV DOMAIN-CONTAINING PROTEIN DR_1986-RELATED"/>
    <property type="match status" value="1"/>
</dbReference>
<dbReference type="Gene3D" id="3.40.50.10170">
    <property type="match status" value="1"/>
</dbReference>
<gene>
    <name evidence="2" type="ORF">IC620_06040</name>
</gene>
<dbReference type="GO" id="GO:0008289">
    <property type="term" value="F:lipid binding"/>
    <property type="evidence" value="ECO:0007669"/>
    <property type="project" value="UniProtKB-KW"/>
</dbReference>
<organism evidence="2 3">
    <name type="scientific">Polycladospora coralii</name>
    <dbReference type="NCBI Taxonomy" id="2771432"/>
    <lineage>
        <taxon>Bacteria</taxon>
        <taxon>Bacillati</taxon>
        <taxon>Bacillota</taxon>
        <taxon>Bacilli</taxon>
        <taxon>Bacillales</taxon>
        <taxon>Thermoactinomycetaceae</taxon>
        <taxon>Polycladospora</taxon>
    </lineage>
</organism>
<evidence type="ECO:0000313" key="2">
    <source>
        <dbReference type="EMBL" id="MBD1371919.1"/>
    </source>
</evidence>
<dbReference type="SUPFAM" id="SSF82549">
    <property type="entry name" value="DAK1/DegV-like"/>
    <property type="match status" value="1"/>
</dbReference>
<dbReference type="NCBIfam" id="TIGR00762">
    <property type="entry name" value="DegV"/>
    <property type="match status" value="1"/>
</dbReference>
<protein>
    <submittedName>
        <fullName evidence="2">DegV family protein</fullName>
    </submittedName>
</protein>
<comment type="caution">
    <text evidence="2">The sequence shown here is derived from an EMBL/GenBank/DDBJ whole genome shotgun (WGS) entry which is preliminary data.</text>
</comment>
<reference evidence="2" key="1">
    <citation type="submission" date="2020-09" db="EMBL/GenBank/DDBJ databases">
        <title>A novel bacterium of genus Hazenella, isolated from South China Sea.</title>
        <authorList>
            <person name="Huang H."/>
            <person name="Mo K."/>
            <person name="Hu Y."/>
        </authorList>
    </citation>
    <scope>NUCLEOTIDE SEQUENCE</scope>
    <source>
        <strain evidence="2">IB182357</strain>
    </source>
</reference>
<accession>A0A926NE66</accession>
<dbReference type="Gene3D" id="3.30.1180.10">
    <property type="match status" value="1"/>
</dbReference>